<feature type="region of interest" description="Disordered" evidence="2">
    <location>
        <begin position="1"/>
        <end position="36"/>
    </location>
</feature>
<gene>
    <name evidence="4" type="ORF">OEZ85_012722</name>
</gene>
<dbReference type="CDD" id="cd09917">
    <property type="entry name" value="F-box_SF"/>
    <property type="match status" value="1"/>
</dbReference>
<name>A0ABY8U5S7_TETOB</name>
<evidence type="ECO:0000313" key="4">
    <source>
        <dbReference type="EMBL" id="WIA15983.1"/>
    </source>
</evidence>
<comment type="subcellular location">
    <subcellularLocation>
        <location evidence="1">Cytoplasm</location>
        <location evidence="1">Cytoskeleton</location>
        <location evidence="1">Cilium axoneme</location>
    </subcellularLocation>
</comment>
<dbReference type="PANTHER" id="PTHR47186">
    <property type="entry name" value="LEUCINE-RICH REPEAT-CONTAINING PROTEIN 57"/>
    <property type="match status" value="1"/>
</dbReference>
<evidence type="ECO:0000256" key="1">
    <source>
        <dbReference type="ARBA" id="ARBA00004430"/>
    </source>
</evidence>
<feature type="region of interest" description="Disordered" evidence="2">
    <location>
        <begin position="433"/>
        <end position="463"/>
    </location>
</feature>
<accession>A0ABY8U5S7</accession>
<evidence type="ECO:0000313" key="5">
    <source>
        <dbReference type="Proteomes" id="UP001244341"/>
    </source>
</evidence>
<dbReference type="InterPro" id="IPR036047">
    <property type="entry name" value="F-box-like_dom_sf"/>
</dbReference>
<dbReference type="EMBL" id="CP126214">
    <property type="protein sequence ID" value="WIA15983.1"/>
    <property type="molecule type" value="Genomic_DNA"/>
</dbReference>
<proteinExistence type="predicted"/>
<feature type="compositionally biased region" description="Basic residues" evidence="2">
    <location>
        <begin position="443"/>
        <end position="457"/>
    </location>
</feature>
<dbReference type="SUPFAM" id="SSF52047">
    <property type="entry name" value="RNI-like"/>
    <property type="match status" value="1"/>
</dbReference>
<evidence type="ECO:0000256" key="2">
    <source>
        <dbReference type="SAM" id="MobiDB-lite"/>
    </source>
</evidence>
<dbReference type="PANTHER" id="PTHR47186:SF61">
    <property type="entry name" value="LEUCINE-RICH REPEAT-CONTAINING PROTEIN 57-RELATED"/>
    <property type="match status" value="1"/>
</dbReference>
<evidence type="ECO:0000259" key="3">
    <source>
        <dbReference type="Pfam" id="PF12937"/>
    </source>
</evidence>
<reference evidence="4 5" key="1">
    <citation type="submission" date="2023-05" db="EMBL/GenBank/DDBJ databases">
        <title>A 100% complete, gapless, phased diploid assembly of the Scenedesmus obliquus UTEX 3031 genome.</title>
        <authorList>
            <person name="Biondi T.C."/>
            <person name="Hanschen E.R."/>
            <person name="Kwon T."/>
            <person name="Eng W."/>
            <person name="Kruse C.P.S."/>
            <person name="Koehler S.I."/>
            <person name="Kunde Y."/>
            <person name="Gleasner C.D."/>
            <person name="You Mak K.T."/>
            <person name="Polle J."/>
            <person name="Hovde B.T."/>
            <person name="Starkenburg S.R."/>
        </authorList>
    </citation>
    <scope>NUCLEOTIDE SEQUENCE [LARGE SCALE GENOMIC DNA]</scope>
    <source>
        <strain evidence="4 5">DOE0152z</strain>
    </source>
</reference>
<dbReference type="InterPro" id="IPR032675">
    <property type="entry name" value="LRR_dom_sf"/>
</dbReference>
<organism evidence="4 5">
    <name type="scientific">Tetradesmus obliquus</name>
    <name type="common">Green alga</name>
    <name type="synonym">Acutodesmus obliquus</name>
    <dbReference type="NCBI Taxonomy" id="3088"/>
    <lineage>
        <taxon>Eukaryota</taxon>
        <taxon>Viridiplantae</taxon>
        <taxon>Chlorophyta</taxon>
        <taxon>core chlorophytes</taxon>
        <taxon>Chlorophyceae</taxon>
        <taxon>CS clade</taxon>
        <taxon>Sphaeropleales</taxon>
        <taxon>Scenedesmaceae</taxon>
        <taxon>Tetradesmus</taxon>
    </lineage>
</organism>
<dbReference type="Pfam" id="PF12937">
    <property type="entry name" value="F-box-like"/>
    <property type="match status" value="1"/>
</dbReference>
<feature type="domain" description="F-box" evidence="3">
    <location>
        <begin position="34"/>
        <end position="73"/>
    </location>
</feature>
<sequence>MQLRNNRKSTSPGHEPTRNKRRRSSRQQHDASTAELPPQILFVIAQQLQPRQEDLASASAVCKTWAKHIREGITHATLCVNAPGGKPDNPHARLPALTGLSKHSPALRKLQLLLSGRSAYEAVTEAMGGLQQLAGLQELSLQFVVSQTPKKGMWPMFFADNMQLGGLRRLAVEGSSMPPLAVSNLLTSLVPCKHLKQLQLLMGRPQAGSQLPRYNPPVWMQQLPYHTSGPSCLTQEHLEQLCKLTGLESLALELDPAISAAAFKHITKLKGLSSLVLHGVASPPLLARLGQLRRLRRLAVTVAVSATAGWPEELQELEAVEQIDLGLHNSSTAIVVHRMSSINSHLSGLSPKLKHSLRGLTLGGGFTWCKAALACIASLTGLTSLQLLQTKADQWSGVQIDLSVLAQLKHMVKFTMQFPHDLQLQVKFTVEQQEGGSSSSGSSRRHSGGGKRGKKQQKVPSSTRDVSGLLRAWPALQSLQLSQLTPAAVADTCWDMRQLTALTSLCLQVAPSAAAVAAVAASGGSASPTFLQDVTVSLKLEQMPEGLQQLQLTGCTLQVPYYVPFCDALASLSLSHCWLQRCWDPSLSQAALPSPTAAAARTPGPSSAGSSALSYSSSMLQQQPLVVLLRQLQHLQQLELANMHHSQLNDALLAAAAAAAAPGVTSNAPAAAAAGATSSSAAALASGPGLTGSASGSSLRCLTSLSVLGIGNPGLSHGGLLGLTTLKQLRLLRWHVGDVLELMPDMGALAKLKGLVALAIPTWLHAQMERWGAYAVLDSLPLCDVHVEATA</sequence>
<dbReference type="Gene3D" id="3.80.10.10">
    <property type="entry name" value="Ribonuclease Inhibitor"/>
    <property type="match status" value="2"/>
</dbReference>
<dbReference type="SUPFAM" id="SSF81383">
    <property type="entry name" value="F-box domain"/>
    <property type="match status" value="1"/>
</dbReference>
<dbReference type="Proteomes" id="UP001244341">
    <property type="component" value="Chromosome 7b"/>
</dbReference>
<dbReference type="InterPro" id="IPR001810">
    <property type="entry name" value="F-box_dom"/>
</dbReference>
<protein>
    <recommendedName>
        <fullName evidence="3">F-box domain-containing protein</fullName>
    </recommendedName>
</protein>
<keyword evidence="5" id="KW-1185">Reference proteome</keyword>